<dbReference type="Proteomes" id="UP000295165">
    <property type="component" value="Unassembled WGS sequence"/>
</dbReference>
<sequence length="32" mass="3661">MTSCVHETQLFTAEIIWFCPQVPIAVYVSDMT</sequence>
<keyword evidence="2" id="KW-1185">Reference proteome</keyword>
<reference evidence="1 2" key="1">
    <citation type="journal article" date="2019" name="Sci. Rep.">
        <title>Extended insight into the Mycobacterium chelonae-abscessus complex through whole genome sequencing of Mycobacterium salmoniphilum outbreak and Mycobacterium salmoniphilum-like strains.</title>
        <authorList>
            <person name="Behra P.R.K."/>
            <person name="Das S."/>
            <person name="Pettersson B.M.F."/>
            <person name="Shirreff L."/>
            <person name="DuCote T."/>
            <person name="Jacobsson K.G."/>
            <person name="Ennis D.G."/>
            <person name="Kirsebom L.A."/>
        </authorList>
    </citation>
    <scope>NUCLEOTIDE SEQUENCE [LARGE SCALE GENOMIC DNA]</scope>
    <source>
        <strain evidence="1 2">CCUG 63697</strain>
    </source>
</reference>
<comment type="caution">
    <text evidence="1">The sequence shown here is derived from an EMBL/GenBank/DDBJ whole genome shotgun (WGS) entry which is preliminary data.</text>
</comment>
<evidence type="ECO:0000313" key="1">
    <source>
        <dbReference type="EMBL" id="TDZ48624.1"/>
    </source>
</evidence>
<dbReference type="EMBL" id="PECC01000028">
    <property type="protein sequence ID" value="TDZ48624.1"/>
    <property type="molecule type" value="Genomic_DNA"/>
</dbReference>
<gene>
    <name evidence="1" type="ORF">CCUG63697_03153</name>
</gene>
<dbReference type="AlphaFoldDB" id="A0A4R8QYH6"/>
<name>A0A4R8QYH6_9MYCO</name>
<evidence type="ECO:0000313" key="2">
    <source>
        <dbReference type="Proteomes" id="UP000295165"/>
    </source>
</evidence>
<accession>A0A4R8QYH6</accession>
<protein>
    <submittedName>
        <fullName evidence="1">Uncharacterized protein</fullName>
    </submittedName>
</protein>
<proteinExistence type="predicted"/>
<organism evidence="1 2">
    <name type="scientific">Mycobacteroides franklinii</name>
    <dbReference type="NCBI Taxonomy" id="948102"/>
    <lineage>
        <taxon>Bacteria</taxon>
        <taxon>Bacillati</taxon>
        <taxon>Actinomycetota</taxon>
        <taxon>Actinomycetes</taxon>
        <taxon>Mycobacteriales</taxon>
        <taxon>Mycobacteriaceae</taxon>
        <taxon>Mycobacteroides</taxon>
    </lineage>
</organism>